<evidence type="ECO:0000256" key="1">
    <source>
        <dbReference type="ARBA" id="ARBA00004651"/>
    </source>
</evidence>
<dbReference type="InterPro" id="IPR050833">
    <property type="entry name" value="Poly_Biosynth_Transport"/>
</dbReference>
<feature type="transmembrane region" description="Helical" evidence="6">
    <location>
        <begin position="75"/>
        <end position="97"/>
    </location>
</feature>
<feature type="transmembrane region" description="Helical" evidence="6">
    <location>
        <begin position="235"/>
        <end position="255"/>
    </location>
</feature>
<keyword evidence="8" id="KW-1185">Reference proteome</keyword>
<keyword evidence="3 6" id="KW-0812">Transmembrane</keyword>
<evidence type="ECO:0000256" key="4">
    <source>
        <dbReference type="ARBA" id="ARBA00022989"/>
    </source>
</evidence>
<name>A0A1I6GYD4_HALSD</name>
<feature type="transmembrane region" description="Helical" evidence="6">
    <location>
        <begin position="351"/>
        <end position="370"/>
    </location>
</feature>
<gene>
    <name evidence="7" type="ORF">SAMN04487937_2181</name>
</gene>
<proteinExistence type="predicted"/>
<dbReference type="OrthoDB" id="112053at2157"/>
<feature type="transmembrane region" description="Helical" evidence="6">
    <location>
        <begin position="312"/>
        <end position="331"/>
    </location>
</feature>
<feature type="transmembrane region" description="Helical" evidence="6">
    <location>
        <begin position="437"/>
        <end position="459"/>
    </location>
</feature>
<evidence type="ECO:0000256" key="3">
    <source>
        <dbReference type="ARBA" id="ARBA00022692"/>
    </source>
</evidence>
<feature type="transmembrane region" description="Helical" evidence="6">
    <location>
        <begin position="36"/>
        <end position="54"/>
    </location>
</feature>
<accession>A0A1I6GYD4</accession>
<dbReference type="STRING" id="35743.SAMN04487937_2181"/>
<keyword evidence="2" id="KW-1003">Cell membrane</keyword>
<dbReference type="InterPro" id="IPR002797">
    <property type="entry name" value="Polysacc_synth"/>
</dbReference>
<sequence length="476" mass="51425">MRIGQTSIIVFVSKLLSSALGFIATLYFARELGAEVIGYFATTIALVSWLKLTGDLGVSSAVRKRISEGEDISEYATAGTITIILFAVVISVAVLLLDGFVESYVGRPVTVFVVLLLCAKLLNSLIISLLEGNQMVHISGILEPFQAGSRAAVQIGLVIVGFELSGMFIGQAAGWILASIVGVLYISTSPTLPNRSHFERLYDYAKYSWLGALESRSFRNVDILLLGVFSPPTLVGIYSVVWSLATFLTIFGGAVRSALFPEISRSDAKGDRQQVTAYLTDGLSFGGLLIIPGFVGAIVLGDRILQVYGQEFVQGVSVFGFLVLACLLHGYQRQLLSGLSAIDRPDLSFRVNLVFILTNTMGNLILIIWIGWVGAAIASVISTALGVVLAYRTLQNQLSFITPWKAIGEQIFAAGVMGICVYLLRHLIESSTISVQNILVVLFIISVGAGIYFLTLFTISTNFQRVIQSNLPPRLS</sequence>
<evidence type="ECO:0000256" key="5">
    <source>
        <dbReference type="ARBA" id="ARBA00023136"/>
    </source>
</evidence>
<evidence type="ECO:0000313" key="8">
    <source>
        <dbReference type="Proteomes" id="UP000198932"/>
    </source>
</evidence>
<feature type="transmembrane region" description="Helical" evidence="6">
    <location>
        <begin position="376"/>
        <end position="394"/>
    </location>
</feature>
<keyword evidence="4 6" id="KW-1133">Transmembrane helix</keyword>
<comment type="subcellular location">
    <subcellularLocation>
        <location evidence="1">Cell membrane</location>
        <topology evidence="1">Multi-pass membrane protein</topology>
    </subcellularLocation>
</comment>
<dbReference type="PANTHER" id="PTHR30250">
    <property type="entry name" value="PST FAMILY PREDICTED COLANIC ACID TRANSPORTER"/>
    <property type="match status" value="1"/>
</dbReference>
<feature type="transmembrane region" description="Helical" evidence="6">
    <location>
        <begin position="406"/>
        <end position="425"/>
    </location>
</feature>
<dbReference type="AlphaFoldDB" id="A0A1I6GYD4"/>
<feature type="transmembrane region" description="Helical" evidence="6">
    <location>
        <begin position="7"/>
        <end position="30"/>
    </location>
</feature>
<dbReference type="Proteomes" id="UP000198932">
    <property type="component" value="Unassembled WGS sequence"/>
</dbReference>
<dbReference type="RefSeq" id="WP_092921881.1">
    <property type="nucleotide sequence ID" value="NZ_FOYN01000003.1"/>
</dbReference>
<feature type="transmembrane region" description="Helical" evidence="6">
    <location>
        <begin position="151"/>
        <end position="184"/>
    </location>
</feature>
<evidence type="ECO:0000256" key="2">
    <source>
        <dbReference type="ARBA" id="ARBA00022475"/>
    </source>
</evidence>
<dbReference type="GO" id="GO:0005886">
    <property type="term" value="C:plasma membrane"/>
    <property type="evidence" value="ECO:0007669"/>
    <property type="project" value="UniProtKB-SubCell"/>
</dbReference>
<keyword evidence="5 6" id="KW-0472">Membrane</keyword>
<dbReference type="PANTHER" id="PTHR30250:SF28">
    <property type="entry name" value="POLYSACCHARIDE BIOSYNTHESIS PROTEIN"/>
    <property type="match status" value="1"/>
</dbReference>
<feature type="transmembrane region" description="Helical" evidence="6">
    <location>
        <begin position="275"/>
        <end position="300"/>
    </location>
</feature>
<dbReference type="EMBL" id="FOYN01000003">
    <property type="protein sequence ID" value="SFR47186.1"/>
    <property type="molecule type" value="Genomic_DNA"/>
</dbReference>
<protein>
    <submittedName>
        <fullName evidence="7">Membrane protein involved in the export of O-antigen and teichoic acid</fullName>
    </submittedName>
</protein>
<evidence type="ECO:0000313" key="7">
    <source>
        <dbReference type="EMBL" id="SFR47186.1"/>
    </source>
</evidence>
<evidence type="ECO:0000256" key="6">
    <source>
        <dbReference type="SAM" id="Phobius"/>
    </source>
</evidence>
<feature type="transmembrane region" description="Helical" evidence="6">
    <location>
        <begin position="109"/>
        <end position="130"/>
    </location>
</feature>
<organism evidence="7 8">
    <name type="scientific">Halorubrum sodomense</name>
    <dbReference type="NCBI Taxonomy" id="35743"/>
    <lineage>
        <taxon>Archaea</taxon>
        <taxon>Methanobacteriati</taxon>
        <taxon>Methanobacteriota</taxon>
        <taxon>Stenosarchaea group</taxon>
        <taxon>Halobacteria</taxon>
        <taxon>Halobacteriales</taxon>
        <taxon>Haloferacaceae</taxon>
        <taxon>Halorubrum</taxon>
    </lineage>
</organism>
<dbReference type="Pfam" id="PF01943">
    <property type="entry name" value="Polysacc_synt"/>
    <property type="match status" value="1"/>
</dbReference>
<reference evidence="8" key="1">
    <citation type="submission" date="2016-10" db="EMBL/GenBank/DDBJ databases">
        <authorList>
            <person name="Varghese N."/>
            <person name="Submissions S."/>
        </authorList>
    </citation>
    <scope>NUCLEOTIDE SEQUENCE [LARGE SCALE GENOMIC DNA]</scope>
    <source>
        <strain evidence="8">RD 26</strain>
    </source>
</reference>